<keyword evidence="5" id="KW-1185">Reference proteome</keyword>
<dbReference type="GO" id="GO:0062129">
    <property type="term" value="C:chitin-based extracellular matrix"/>
    <property type="evidence" value="ECO:0007669"/>
    <property type="project" value="TreeGrafter"/>
</dbReference>
<dbReference type="PROSITE" id="PS00233">
    <property type="entry name" value="CHIT_BIND_RR_1"/>
    <property type="match status" value="1"/>
</dbReference>
<accession>A0A7R8Z0D1</accession>
<dbReference type="PANTHER" id="PTHR10380:SF237">
    <property type="entry name" value="CUTICULAR PROTEIN 65AU, ISOFORM A-RELATED"/>
    <property type="match status" value="1"/>
</dbReference>
<dbReference type="InterPro" id="IPR031311">
    <property type="entry name" value="CHIT_BIND_RR_consensus"/>
</dbReference>
<evidence type="ECO:0000256" key="2">
    <source>
        <dbReference type="PROSITE-ProRule" id="PRU00497"/>
    </source>
</evidence>
<keyword evidence="3" id="KW-0732">Signal</keyword>
<sequence length="140" mass="15094">MFKFIVLSAVLALTVAEHLQHYISAEGGAEIKSYVSDAHPDGSYQYGYETSNGISVHEQGAGSHQASGGFSYTSPEGHPIQVKYIADEHGFHAEGAHLPVPPPIPDYILKSLEWNAAHPEEEHEYAAGPHAAGPHGLFKH</sequence>
<dbReference type="Proteomes" id="UP000594454">
    <property type="component" value="Chromosome 5"/>
</dbReference>
<evidence type="ECO:0000313" key="5">
    <source>
        <dbReference type="Proteomes" id="UP000594454"/>
    </source>
</evidence>
<dbReference type="Pfam" id="PF00379">
    <property type="entry name" value="Chitin_bind_4"/>
    <property type="match status" value="1"/>
</dbReference>
<dbReference type="EMBL" id="LR899013">
    <property type="protein sequence ID" value="CAD7091416.1"/>
    <property type="molecule type" value="Genomic_DNA"/>
</dbReference>
<evidence type="ECO:0000256" key="3">
    <source>
        <dbReference type="SAM" id="SignalP"/>
    </source>
</evidence>
<name>A0A7R8Z0D1_HERIL</name>
<evidence type="ECO:0000313" key="4">
    <source>
        <dbReference type="EMBL" id="CAD7091416.1"/>
    </source>
</evidence>
<organism evidence="4 5">
    <name type="scientific">Hermetia illucens</name>
    <name type="common">Black soldier fly</name>
    <dbReference type="NCBI Taxonomy" id="343691"/>
    <lineage>
        <taxon>Eukaryota</taxon>
        <taxon>Metazoa</taxon>
        <taxon>Ecdysozoa</taxon>
        <taxon>Arthropoda</taxon>
        <taxon>Hexapoda</taxon>
        <taxon>Insecta</taxon>
        <taxon>Pterygota</taxon>
        <taxon>Neoptera</taxon>
        <taxon>Endopterygota</taxon>
        <taxon>Diptera</taxon>
        <taxon>Brachycera</taxon>
        <taxon>Stratiomyomorpha</taxon>
        <taxon>Stratiomyidae</taxon>
        <taxon>Hermetiinae</taxon>
        <taxon>Hermetia</taxon>
    </lineage>
</organism>
<reference evidence="4 5" key="1">
    <citation type="submission" date="2020-11" db="EMBL/GenBank/DDBJ databases">
        <authorList>
            <person name="Wallbank WR R."/>
            <person name="Pardo Diaz C."/>
            <person name="Kozak K."/>
            <person name="Martin S."/>
            <person name="Jiggins C."/>
            <person name="Moest M."/>
            <person name="Warren A I."/>
            <person name="Generalovic N T."/>
            <person name="Byers J.R.P. K."/>
            <person name="Montejo-Kovacevich G."/>
            <person name="Yen C E."/>
        </authorList>
    </citation>
    <scope>NUCLEOTIDE SEQUENCE [LARGE SCALE GENOMIC DNA]</scope>
</reference>
<dbReference type="PROSITE" id="PS51155">
    <property type="entry name" value="CHIT_BIND_RR_2"/>
    <property type="match status" value="1"/>
</dbReference>
<dbReference type="InterPro" id="IPR050468">
    <property type="entry name" value="Cuticle_Struct_Prot"/>
</dbReference>
<proteinExistence type="predicted"/>
<dbReference type="FunCoup" id="A0A7R8Z0D1">
    <property type="interactions" value="100"/>
</dbReference>
<dbReference type="InterPro" id="IPR000618">
    <property type="entry name" value="Insect_cuticle"/>
</dbReference>
<dbReference type="OrthoDB" id="7920766at2759"/>
<dbReference type="InParanoid" id="A0A7R8Z0D1"/>
<protein>
    <recommendedName>
        <fullName evidence="6">Pupal cuticle protein Edg-78E</fullName>
    </recommendedName>
</protein>
<dbReference type="AlphaFoldDB" id="A0A7R8Z0D1"/>
<gene>
    <name evidence="4" type="ORF">HERILL_LOCUS13832</name>
</gene>
<evidence type="ECO:0000256" key="1">
    <source>
        <dbReference type="ARBA" id="ARBA00022460"/>
    </source>
</evidence>
<evidence type="ECO:0008006" key="6">
    <source>
        <dbReference type="Google" id="ProtNLM"/>
    </source>
</evidence>
<keyword evidence="1 2" id="KW-0193">Cuticle</keyword>
<feature type="signal peptide" evidence="3">
    <location>
        <begin position="1"/>
        <end position="16"/>
    </location>
</feature>
<dbReference type="PANTHER" id="PTHR10380">
    <property type="entry name" value="CUTICLE PROTEIN"/>
    <property type="match status" value="1"/>
</dbReference>
<dbReference type="GO" id="GO:0008010">
    <property type="term" value="F:structural constituent of chitin-based larval cuticle"/>
    <property type="evidence" value="ECO:0007669"/>
    <property type="project" value="TreeGrafter"/>
</dbReference>
<dbReference type="PRINTS" id="PR00947">
    <property type="entry name" value="CUTICLE"/>
</dbReference>
<feature type="chain" id="PRO_5031018340" description="Pupal cuticle protein Edg-78E" evidence="3">
    <location>
        <begin position="17"/>
        <end position="140"/>
    </location>
</feature>